<protein>
    <recommendedName>
        <fullName evidence="3">Periplasmic binding protein domain-containing protein</fullName>
    </recommendedName>
</protein>
<reference evidence="4" key="1">
    <citation type="submission" date="2018-05" db="EMBL/GenBank/DDBJ databases">
        <authorList>
            <person name="Lanie J.A."/>
            <person name="Ng W.-L."/>
            <person name="Kazmierczak K.M."/>
            <person name="Andrzejewski T.M."/>
            <person name="Davidsen T.M."/>
            <person name="Wayne K.J."/>
            <person name="Tettelin H."/>
            <person name="Glass J.I."/>
            <person name="Rusch D."/>
            <person name="Podicherti R."/>
            <person name="Tsui H.-C.T."/>
            <person name="Winkler M.E."/>
        </authorList>
    </citation>
    <scope>NUCLEOTIDE SEQUENCE</scope>
</reference>
<evidence type="ECO:0000313" key="4">
    <source>
        <dbReference type="EMBL" id="SVA75906.1"/>
    </source>
</evidence>
<dbReference type="InterPro" id="IPR025997">
    <property type="entry name" value="SBP_2_dom"/>
</dbReference>
<dbReference type="Gene3D" id="3.40.50.2300">
    <property type="match status" value="2"/>
</dbReference>
<dbReference type="PANTHER" id="PTHR30036:SF1">
    <property type="entry name" value="D-XYLOSE-BINDING PERIPLASMIC PROTEIN"/>
    <property type="match status" value="1"/>
</dbReference>
<evidence type="ECO:0000256" key="1">
    <source>
        <dbReference type="ARBA" id="ARBA00004196"/>
    </source>
</evidence>
<dbReference type="Pfam" id="PF13407">
    <property type="entry name" value="Peripla_BP_4"/>
    <property type="match status" value="1"/>
</dbReference>
<accession>A0A381YFK7</accession>
<dbReference type="EMBL" id="UINC01018140">
    <property type="protein sequence ID" value="SVA75906.1"/>
    <property type="molecule type" value="Genomic_DNA"/>
</dbReference>
<evidence type="ECO:0000259" key="3">
    <source>
        <dbReference type="Pfam" id="PF13407"/>
    </source>
</evidence>
<keyword evidence="2" id="KW-0732">Signal</keyword>
<gene>
    <name evidence="4" type="ORF">METZ01_LOCUS128760</name>
</gene>
<proteinExistence type="predicted"/>
<name>A0A381YFK7_9ZZZZ</name>
<dbReference type="SUPFAM" id="SSF53822">
    <property type="entry name" value="Periplasmic binding protein-like I"/>
    <property type="match status" value="1"/>
</dbReference>
<sequence length="358" mass="37624">MIVFLINKLKKFLTVVIVASVGFFSTGIAYAGDMVALLLPENVNPRWESQDAAFFVKHMQEMAPDIEVQVVNANNDTAAQQRQAEQALSKGAKVLVVIPIDGEAAAVIADMGAEEGVPVIAYDRMIQSQNTSFWVQADLRASGRAQAAHIVANTQPGDVLVMLKGSPTDPNAPTIANGQLDVLESLFQSGERVLGYENWTQGWDPAVARQSMDQALTKLDNNVQGVVSSNDGNAGAAVASLAEQGMAGKVPVSGLDCTVAALQMILTGEMTQSVWRDFNLMMESTAKATVALVNGDSLDGIVVGNSPANSAGKEVPMVPVGFYNAVGDAGVAYVIEHDSSISKEDVCQGTAASTSFCG</sequence>
<dbReference type="InterPro" id="IPR028082">
    <property type="entry name" value="Peripla_BP_I"/>
</dbReference>
<feature type="domain" description="Periplasmic binding protein" evidence="3">
    <location>
        <begin position="35"/>
        <end position="296"/>
    </location>
</feature>
<organism evidence="4">
    <name type="scientific">marine metagenome</name>
    <dbReference type="NCBI Taxonomy" id="408172"/>
    <lineage>
        <taxon>unclassified sequences</taxon>
        <taxon>metagenomes</taxon>
        <taxon>ecological metagenomes</taxon>
    </lineage>
</organism>
<evidence type="ECO:0000256" key="2">
    <source>
        <dbReference type="ARBA" id="ARBA00022729"/>
    </source>
</evidence>
<dbReference type="PANTHER" id="PTHR30036">
    <property type="entry name" value="D-XYLOSE-BINDING PERIPLASMIC PROTEIN"/>
    <property type="match status" value="1"/>
</dbReference>
<dbReference type="GO" id="GO:0030246">
    <property type="term" value="F:carbohydrate binding"/>
    <property type="evidence" value="ECO:0007669"/>
    <property type="project" value="TreeGrafter"/>
</dbReference>
<dbReference type="AlphaFoldDB" id="A0A381YFK7"/>
<comment type="subcellular location">
    <subcellularLocation>
        <location evidence="1">Cell envelope</location>
    </subcellularLocation>
</comment>
<dbReference type="InterPro" id="IPR050555">
    <property type="entry name" value="Bact_Solute-Bind_Prot2"/>
</dbReference>
<dbReference type="GO" id="GO:0030288">
    <property type="term" value="C:outer membrane-bounded periplasmic space"/>
    <property type="evidence" value="ECO:0007669"/>
    <property type="project" value="TreeGrafter"/>
</dbReference>